<name>A0A5C1I3Z1_9SPHI</name>
<dbReference type="InterPro" id="IPR050411">
    <property type="entry name" value="AlphaKG_dependent_hydroxylases"/>
</dbReference>
<dbReference type="Gene3D" id="3.60.130.10">
    <property type="entry name" value="Clavaminate synthase-like"/>
    <property type="match status" value="1"/>
</dbReference>
<keyword evidence="5" id="KW-1185">Reference proteome</keyword>
<dbReference type="InterPro" id="IPR042098">
    <property type="entry name" value="TauD-like_sf"/>
</dbReference>
<feature type="domain" description="TauD/TfdA-like" evidence="3">
    <location>
        <begin position="26"/>
        <end position="312"/>
    </location>
</feature>
<evidence type="ECO:0000259" key="3">
    <source>
        <dbReference type="Pfam" id="PF02668"/>
    </source>
</evidence>
<protein>
    <recommendedName>
        <fullName evidence="3">TauD/TfdA-like domain-containing protein</fullName>
    </recommendedName>
</protein>
<dbReference type="Proteomes" id="UP000251402">
    <property type="component" value="Chromosome"/>
</dbReference>
<dbReference type="EMBL" id="CP043450">
    <property type="protein sequence ID" value="QEM12504.1"/>
    <property type="molecule type" value="Genomic_DNA"/>
</dbReference>
<organism evidence="4 5">
    <name type="scientific">Mucilaginibacter rubeus</name>
    <dbReference type="NCBI Taxonomy" id="2027860"/>
    <lineage>
        <taxon>Bacteria</taxon>
        <taxon>Pseudomonadati</taxon>
        <taxon>Bacteroidota</taxon>
        <taxon>Sphingobacteriia</taxon>
        <taxon>Sphingobacteriales</taxon>
        <taxon>Sphingobacteriaceae</taxon>
        <taxon>Mucilaginibacter</taxon>
    </lineage>
</organism>
<dbReference type="Pfam" id="PF02668">
    <property type="entry name" value="TauD"/>
    <property type="match status" value="1"/>
</dbReference>
<reference evidence="4" key="1">
    <citation type="submission" date="2019-08" db="EMBL/GenBank/DDBJ databases">
        <title>Comparative genome analysis confer to the adaptation heavy metal polluted environment.</title>
        <authorList>
            <person name="Li Y."/>
        </authorList>
    </citation>
    <scope>NUCLEOTIDE SEQUENCE [LARGE SCALE GENOMIC DNA]</scope>
    <source>
        <strain evidence="4">P1</strain>
    </source>
</reference>
<dbReference type="OrthoDB" id="9769888at2"/>
<proteinExistence type="predicted"/>
<evidence type="ECO:0000256" key="2">
    <source>
        <dbReference type="ARBA" id="ARBA00023002"/>
    </source>
</evidence>
<accession>A0A5C1I3Z1</accession>
<evidence type="ECO:0000313" key="4">
    <source>
        <dbReference type="EMBL" id="QEM12504.1"/>
    </source>
</evidence>
<dbReference type="AlphaFoldDB" id="A0A5C1I3Z1"/>
<keyword evidence="2" id="KW-0560">Oxidoreductase</keyword>
<sequence>MSVQQITECTAPVHIKLNQLTPQDFISYYNTNKAEFDHSLHTTGAIKFQGVSINGADDFQLIIDSISSKFMNYIDGNSPRIKLSGNVYTSTEYDASQKITMHNELSYSAKWPGKLFFSCITPSETGGETLLAHSGDIYRAMHPSIIEEIETRGICYIRNLHAGEGMGPSWQATFETESKAEVEKHLNAYNVKYEWGWLNNLKLKQFSKGVLGHQYTGQKVWFNQIDQFHPLHLGAEMFETLEIIYGETSSFPMYVSFADGKEISKDFVEAILKTIETCTIAPAWNTNELLIVDNELMSHGRNSFTGSRRVLVAMSA</sequence>
<dbReference type="KEGG" id="mrub:DEO27_021620"/>
<dbReference type="PANTHER" id="PTHR10696:SF21">
    <property type="entry name" value="TAUD_TFDA-LIKE DOMAIN-CONTAINING PROTEIN"/>
    <property type="match status" value="1"/>
</dbReference>
<dbReference type="SUPFAM" id="SSF51197">
    <property type="entry name" value="Clavaminate synthase-like"/>
    <property type="match status" value="1"/>
</dbReference>
<evidence type="ECO:0000313" key="5">
    <source>
        <dbReference type="Proteomes" id="UP000251402"/>
    </source>
</evidence>
<comment type="cofactor">
    <cofactor evidence="1">
        <name>Fe(2+)</name>
        <dbReference type="ChEBI" id="CHEBI:29033"/>
    </cofactor>
</comment>
<dbReference type="RefSeq" id="WP_112575266.1">
    <property type="nucleotide sequence ID" value="NZ_CP043450.1"/>
</dbReference>
<dbReference type="PANTHER" id="PTHR10696">
    <property type="entry name" value="GAMMA-BUTYROBETAINE HYDROXYLASE-RELATED"/>
    <property type="match status" value="1"/>
</dbReference>
<dbReference type="InterPro" id="IPR003819">
    <property type="entry name" value="TauD/TfdA-like"/>
</dbReference>
<evidence type="ECO:0000256" key="1">
    <source>
        <dbReference type="ARBA" id="ARBA00001954"/>
    </source>
</evidence>
<gene>
    <name evidence="4" type="ORF">DEO27_021620</name>
</gene>
<dbReference type="GO" id="GO:0016706">
    <property type="term" value="F:2-oxoglutarate-dependent dioxygenase activity"/>
    <property type="evidence" value="ECO:0007669"/>
    <property type="project" value="UniProtKB-ARBA"/>
</dbReference>